<evidence type="ECO:0000256" key="4">
    <source>
        <dbReference type="RuleBase" id="RU367042"/>
    </source>
</evidence>
<dbReference type="OMA" id="AICVQNV"/>
<organism evidence="7 8">
    <name type="scientific">Vitrella brassicaformis (strain CCMP3155)</name>
    <dbReference type="NCBI Taxonomy" id="1169540"/>
    <lineage>
        <taxon>Eukaryota</taxon>
        <taxon>Sar</taxon>
        <taxon>Alveolata</taxon>
        <taxon>Colpodellida</taxon>
        <taxon>Vitrellaceae</taxon>
        <taxon>Vitrella</taxon>
    </lineage>
</organism>
<dbReference type="PhylomeDB" id="A0A0G4GZM9"/>
<dbReference type="PROSITE" id="PS01082">
    <property type="entry name" value="RIBOSOMAL_L7AE"/>
    <property type="match status" value="1"/>
</dbReference>
<dbReference type="PRINTS" id="PR00881">
    <property type="entry name" value="L7ARS6FAMILY"/>
</dbReference>
<dbReference type="InterPro" id="IPR004037">
    <property type="entry name" value="Ribosomal_eL8-like_CS"/>
</dbReference>
<dbReference type="FunCoup" id="A0A0G4GZM9">
    <property type="interactions" value="488"/>
</dbReference>
<dbReference type="Pfam" id="PF01248">
    <property type="entry name" value="Ribosomal_L7Ae"/>
    <property type="match status" value="1"/>
</dbReference>
<keyword evidence="8" id="KW-1185">Reference proteome</keyword>
<evidence type="ECO:0000256" key="1">
    <source>
        <dbReference type="ARBA" id="ARBA00007337"/>
    </source>
</evidence>
<reference evidence="7 8" key="1">
    <citation type="submission" date="2014-11" db="EMBL/GenBank/DDBJ databases">
        <authorList>
            <person name="Zhu J."/>
            <person name="Qi W."/>
            <person name="Song R."/>
        </authorList>
    </citation>
    <scope>NUCLEOTIDE SEQUENCE [LARGE SCALE GENOMIC DNA]</scope>
</reference>
<feature type="domain" description="Ribosomal protein eL8/eL30/eS12/Gadd45" evidence="6">
    <location>
        <begin position="134"/>
        <end position="215"/>
    </location>
</feature>
<comment type="similarity">
    <text evidence="1 4">Belongs to the eukaryotic ribosomal protein eL8 family.</text>
</comment>
<dbReference type="GO" id="GO:0022625">
    <property type="term" value="C:cytosolic large ribosomal subunit"/>
    <property type="evidence" value="ECO:0007669"/>
    <property type="project" value="UniProtKB-UniRule"/>
</dbReference>
<dbReference type="EMBL" id="CDMY01000897">
    <property type="protein sequence ID" value="CEM36621.1"/>
    <property type="molecule type" value="Genomic_DNA"/>
</dbReference>
<dbReference type="InterPro" id="IPR018492">
    <property type="entry name" value="Ribosomal_eL8/Nhp2"/>
</dbReference>
<dbReference type="PRINTS" id="PR00882">
    <property type="entry name" value="RIBOSOMALL7A"/>
</dbReference>
<dbReference type="GO" id="GO:0042254">
    <property type="term" value="P:ribosome biogenesis"/>
    <property type="evidence" value="ECO:0007669"/>
    <property type="project" value="InterPro"/>
</dbReference>
<protein>
    <recommendedName>
        <fullName evidence="4">60S ribosomal protein L7a</fullName>
    </recommendedName>
</protein>
<dbReference type="InParanoid" id="A0A0G4GZM9"/>
<dbReference type="InterPro" id="IPR001921">
    <property type="entry name" value="Ribosomal_eL8_euk"/>
</dbReference>
<evidence type="ECO:0000313" key="7">
    <source>
        <dbReference type="EMBL" id="CEM36621.1"/>
    </source>
</evidence>
<keyword evidence="3 4" id="KW-0687">Ribonucleoprotein</keyword>
<feature type="compositionally biased region" description="Basic and acidic residues" evidence="5">
    <location>
        <begin position="251"/>
        <end position="272"/>
    </location>
</feature>
<evidence type="ECO:0000259" key="6">
    <source>
        <dbReference type="Pfam" id="PF01248"/>
    </source>
</evidence>
<dbReference type="AlphaFoldDB" id="A0A0G4GZM9"/>
<evidence type="ECO:0000256" key="5">
    <source>
        <dbReference type="SAM" id="MobiDB-lite"/>
    </source>
</evidence>
<gene>
    <name evidence="7" type="ORF">Vbra_19179</name>
</gene>
<dbReference type="OrthoDB" id="29563at2759"/>
<dbReference type="STRING" id="1169540.A0A0G4GZM9"/>
<feature type="compositionally biased region" description="Low complexity" evidence="5">
    <location>
        <begin position="1"/>
        <end position="10"/>
    </location>
</feature>
<dbReference type="InterPro" id="IPR029064">
    <property type="entry name" value="Ribosomal_eL30-like_sf"/>
</dbReference>
<dbReference type="SUPFAM" id="SSF55315">
    <property type="entry name" value="L30e-like"/>
    <property type="match status" value="1"/>
</dbReference>
<dbReference type="Proteomes" id="UP000041254">
    <property type="component" value="Unassembled WGS sequence"/>
</dbReference>
<feature type="compositionally biased region" description="Basic and acidic residues" evidence="5">
    <location>
        <begin position="21"/>
        <end position="34"/>
    </location>
</feature>
<sequence length="272" mass="31243">MVKGKPTTSSKGKKAPPPDPLAEKRPKKTSKDPIFEANKRSFRLGGDILPKRDLSRYVKWPHYIKLQRQRRILLARLKVPPALNQFNNTCSKEMAGRVLALFNKYKPETHAERRQRMQREAQQQAEGGDVTMGSRKPYLIKFGLNHITDLVENKIAKLVVIAHDVDPIELVVWLPALCRRKDVPYCIIKGKSRLGQLVHQKTAAAVALSEVRKEDTAAMEQLRNECRIMFNDNTKVQREGSKGSRGVKSQHIQDRRERLAKQEEEKKLKTRI</sequence>
<feature type="region of interest" description="Disordered" evidence="5">
    <location>
        <begin position="1"/>
        <end position="34"/>
    </location>
</feature>
<feature type="region of interest" description="Disordered" evidence="5">
    <location>
        <begin position="109"/>
        <end position="130"/>
    </location>
</feature>
<dbReference type="InterPro" id="IPR004038">
    <property type="entry name" value="Ribosomal_eL8/eL30/eS12/Gad45"/>
</dbReference>
<dbReference type="GO" id="GO:0003723">
    <property type="term" value="F:RNA binding"/>
    <property type="evidence" value="ECO:0007669"/>
    <property type="project" value="UniProtKB-UniRule"/>
</dbReference>
<evidence type="ECO:0000256" key="3">
    <source>
        <dbReference type="ARBA" id="ARBA00023274"/>
    </source>
</evidence>
<evidence type="ECO:0000313" key="8">
    <source>
        <dbReference type="Proteomes" id="UP000041254"/>
    </source>
</evidence>
<keyword evidence="2 4" id="KW-0689">Ribosomal protein</keyword>
<dbReference type="InterPro" id="IPR050257">
    <property type="entry name" value="eL8/uL1-like"/>
</dbReference>
<proteinExistence type="inferred from homology"/>
<feature type="compositionally biased region" description="Basic and acidic residues" evidence="5">
    <location>
        <begin position="109"/>
        <end position="119"/>
    </location>
</feature>
<evidence type="ECO:0000256" key="2">
    <source>
        <dbReference type="ARBA" id="ARBA00022980"/>
    </source>
</evidence>
<dbReference type="PANTHER" id="PTHR23105">
    <property type="entry name" value="RIBOSOMAL PROTEIN L7AE FAMILY MEMBER"/>
    <property type="match status" value="1"/>
</dbReference>
<comment type="function">
    <text evidence="4">Component of the ribosome.</text>
</comment>
<dbReference type="Gene3D" id="3.30.1330.30">
    <property type="match status" value="1"/>
</dbReference>
<accession>A0A0G4GZM9</accession>
<feature type="region of interest" description="Disordered" evidence="5">
    <location>
        <begin position="237"/>
        <end position="272"/>
    </location>
</feature>
<dbReference type="VEuPathDB" id="CryptoDB:Vbra_19179"/>
<name>A0A0G4GZM9_VITBC</name>